<organism evidence="1">
    <name type="scientific">Sylvanvirus sp</name>
    <dbReference type="NCBI Taxonomy" id="2487774"/>
    <lineage>
        <taxon>Viruses</taxon>
    </lineage>
</organism>
<reference evidence="1" key="1">
    <citation type="submission" date="2018-10" db="EMBL/GenBank/DDBJ databases">
        <title>Hidden diversity of soil giant viruses.</title>
        <authorList>
            <person name="Schulz F."/>
            <person name="Alteio L."/>
            <person name="Goudeau D."/>
            <person name="Ryan E.M."/>
            <person name="Malmstrom R.R."/>
            <person name="Blanchard J."/>
            <person name="Woyke T."/>
        </authorList>
    </citation>
    <scope>NUCLEOTIDE SEQUENCE</scope>
    <source>
        <strain evidence="1">SYV1</strain>
    </source>
</reference>
<protein>
    <submittedName>
        <fullName evidence="1">Uncharacterized protein</fullName>
    </submittedName>
</protein>
<gene>
    <name evidence="1" type="ORF">Sylvanvirus7_34</name>
</gene>
<dbReference type="EMBL" id="MK072513">
    <property type="protein sequence ID" value="AYV86736.1"/>
    <property type="molecule type" value="Genomic_DNA"/>
</dbReference>
<sequence>MGKGSIKGDLFKVLQKLDIQNKELVLRMLRREDEIMHSKTGQDIYRLCYNNAMENVMPQIIIQRMVLNEFGFTTSNDQSLNMYHQIMKEYYQSPTEYDEDVMQAVTYFRENSCLYFTSPCIELNQPVPDCYDLYELSEFPMSNDTKELDELKMDSNPLPPVDLHSILSQRTKKIQYTMLCGFSGS</sequence>
<accession>A0A3G5AHU4</accession>
<proteinExistence type="predicted"/>
<evidence type="ECO:0000313" key="1">
    <source>
        <dbReference type="EMBL" id="AYV86736.1"/>
    </source>
</evidence>
<name>A0A3G5AHU4_9VIRU</name>